<gene>
    <name evidence="1" type="ORF">NDI76_09360</name>
</gene>
<reference evidence="1 2" key="1">
    <citation type="submission" date="2022-06" db="EMBL/GenBank/DDBJ databases">
        <title>Halogeometricum sp. a new haloarchaeum isolate from saline soil.</title>
        <authorList>
            <person name="Strakova D."/>
            <person name="Galisteo C."/>
            <person name="Sanchez-Porro C."/>
            <person name="Ventosa A."/>
        </authorList>
    </citation>
    <scope>NUCLEOTIDE SEQUENCE [LARGE SCALE GENOMIC DNA]</scope>
    <source>
        <strain evidence="1 2">S1BR25-6</strain>
    </source>
</reference>
<comment type="caution">
    <text evidence="1">The sequence shown here is derived from an EMBL/GenBank/DDBJ whole genome shotgun (WGS) entry which is preliminary data.</text>
</comment>
<dbReference type="RefSeq" id="WP_310923748.1">
    <property type="nucleotide sequence ID" value="NZ_JAMQOP010000001.1"/>
</dbReference>
<dbReference type="SUPFAM" id="SSF158622">
    <property type="entry name" value="YheA/YmcA-like"/>
    <property type="match status" value="1"/>
</dbReference>
<accession>A0ABU2GDS9</accession>
<keyword evidence="2" id="KW-1185">Reference proteome</keyword>
<dbReference type="InterPro" id="IPR023378">
    <property type="entry name" value="YheA/YmcA-like_dom_sf"/>
</dbReference>
<dbReference type="Pfam" id="PF06133">
    <property type="entry name" value="Com_YlbF"/>
    <property type="match status" value="1"/>
</dbReference>
<dbReference type="InterPro" id="IPR010368">
    <property type="entry name" value="Com_YlbF"/>
</dbReference>
<proteinExistence type="predicted"/>
<name>A0ABU2GDS9_9EURY</name>
<dbReference type="EMBL" id="JAMQOP010000001">
    <property type="protein sequence ID" value="MDS0298953.1"/>
    <property type="molecule type" value="Genomic_DNA"/>
</dbReference>
<sequence>MSIQTERLEDMGRELGDAIAETPEYEAFEEAKAAVENDEDLQAEIREFQQRREEFMLARQRGEATQERLEEVQTAQRDLHSKDKMATYLEAQETLQERLEAVNEAISDPLAVDFGGEAGGCCQD</sequence>
<protein>
    <submittedName>
        <fullName evidence="1">YlbF family regulator</fullName>
    </submittedName>
</protein>
<dbReference type="Gene3D" id="1.20.1500.10">
    <property type="entry name" value="YheA/YmcA-like"/>
    <property type="match status" value="1"/>
</dbReference>
<evidence type="ECO:0000313" key="1">
    <source>
        <dbReference type="EMBL" id="MDS0298953.1"/>
    </source>
</evidence>
<evidence type="ECO:0000313" key="2">
    <source>
        <dbReference type="Proteomes" id="UP001257060"/>
    </source>
</evidence>
<organism evidence="1 2">
    <name type="scientific">Halogeometricum salsisoli</name>
    <dbReference type="NCBI Taxonomy" id="2950536"/>
    <lineage>
        <taxon>Archaea</taxon>
        <taxon>Methanobacteriati</taxon>
        <taxon>Methanobacteriota</taxon>
        <taxon>Stenosarchaea group</taxon>
        <taxon>Halobacteria</taxon>
        <taxon>Halobacteriales</taxon>
        <taxon>Haloferacaceae</taxon>
        <taxon>Halogeometricum</taxon>
    </lineage>
</organism>
<dbReference type="Proteomes" id="UP001257060">
    <property type="component" value="Unassembled WGS sequence"/>
</dbReference>